<evidence type="ECO:0000313" key="6">
    <source>
        <dbReference type="Proteomes" id="UP000231057"/>
    </source>
</evidence>
<dbReference type="Proteomes" id="UP000231057">
    <property type="component" value="Chromosome"/>
</dbReference>
<evidence type="ECO:0000313" key="5">
    <source>
        <dbReference type="EMBL" id="ATS19142.1"/>
    </source>
</evidence>
<dbReference type="RefSeq" id="WP_099799481.1">
    <property type="nucleotide sequence ID" value="NZ_CP018092.1"/>
</dbReference>
<dbReference type="SUPFAM" id="SSF52540">
    <property type="entry name" value="P-loop containing nucleoside triphosphate hydrolases"/>
    <property type="match status" value="1"/>
</dbReference>
<dbReference type="PANTHER" id="PTHR43023">
    <property type="entry name" value="PROTEIN TRIGALACTOSYLDIACYLGLYCEROL 3, CHLOROPLASTIC"/>
    <property type="match status" value="1"/>
</dbReference>
<evidence type="ECO:0000256" key="1">
    <source>
        <dbReference type="ARBA" id="ARBA00022448"/>
    </source>
</evidence>
<organism evidence="5 6">
    <name type="scientific">Parathermosynechococcus lividus PCC 6715</name>
    <dbReference type="NCBI Taxonomy" id="1917166"/>
    <lineage>
        <taxon>Bacteria</taxon>
        <taxon>Bacillati</taxon>
        <taxon>Cyanobacteriota</taxon>
        <taxon>Cyanophyceae</taxon>
        <taxon>Acaryochloridales</taxon>
        <taxon>Thermosynechococcaceae</taxon>
        <taxon>Parathermosynechococcus</taxon>
    </lineage>
</organism>
<reference evidence="5 6" key="1">
    <citation type="submission" date="2016-11" db="EMBL/GenBank/DDBJ databases">
        <title>Complete genome sequence of thermophilic cyanobacteria strain Synechococcus sp. PCC6715.</title>
        <authorList>
            <person name="Tang J."/>
            <person name="Daroch M."/>
            <person name="Liang Y."/>
            <person name="Jiang D."/>
            <person name="Shah M."/>
        </authorList>
    </citation>
    <scope>NUCLEOTIDE SEQUENCE [LARGE SCALE GENOMIC DNA]</scope>
    <source>
        <strain evidence="5 6">PCC 6715</strain>
    </source>
</reference>
<proteinExistence type="predicted"/>
<dbReference type="InterPro" id="IPR027417">
    <property type="entry name" value="P-loop_NTPase"/>
</dbReference>
<evidence type="ECO:0000256" key="3">
    <source>
        <dbReference type="ARBA" id="ARBA00022840"/>
    </source>
</evidence>
<keyword evidence="2" id="KW-0547">Nucleotide-binding</keyword>
<dbReference type="PROSITE" id="PS00211">
    <property type="entry name" value="ABC_TRANSPORTER_1"/>
    <property type="match status" value="1"/>
</dbReference>
<dbReference type="SMART" id="SM00382">
    <property type="entry name" value="AAA"/>
    <property type="match status" value="1"/>
</dbReference>
<dbReference type="InterPro" id="IPR003593">
    <property type="entry name" value="AAA+_ATPase"/>
</dbReference>
<dbReference type="GO" id="GO:0016887">
    <property type="term" value="F:ATP hydrolysis activity"/>
    <property type="evidence" value="ECO:0007669"/>
    <property type="project" value="InterPro"/>
</dbReference>
<keyword evidence="6" id="KW-1185">Reference proteome</keyword>
<gene>
    <name evidence="5" type="ORF">BRW62_10770</name>
</gene>
<keyword evidence="1" id="KW-0813">Transport</keyword>
<dbReference type="CDD" id="cd03261">
    <property type="entry name" value="ABC_Org_Solvent_Resistant"/>
    <property type="match status" value="1"/>
</dbReference>
<sequence length="265" mass="29278">MPEPLVELRGISKAFGNQRVLDNIDLCIYPDDALAILGPSGTGKSTVLRLIAGLLEPDSGEIYIAGERRQGLLQDGHHHVRMSMVFQQSALFDSLTVGENVGFYLYHHTRLPEARIREIVSEKLAMVGLSGMEDLYPAQLSGGMRKRVSLARAIADNPDDTEDDPRLLLYDEPTAGLDPIASTVVEQLIRDLKERTGHAYAIVTHQNSTIERTGDRLILLYQGRICWQGSRAEAKTTDNPYLRQFLTGDVTGPIRVLDQVGTATL</sequence>
<accession>A0A2D2Q3Q5</accession>
<dbReference type="KEGG" id="slw:BRW62_10770"/>
<dbReference type="InterPro" id="IPR003439">
    <property type="entry name" value="ABC_transporter-like_ATP-bd"/>
</dbReference>
<reference evidence="6" key="2">
    <citation type="journal article" date="2022" name="Front. Microbiol.">
        <title>Comparative Genomic Analysis Revealed Distinct Molecular Components and Organization of CO2-Concentrating Mechanism in Thermophilic Cyanobacteria.</title>
        <authorList>
            <person name="Tang J."/>
            <person name="Zhou H."/>
            <person name="Yao D."/>
            <person name="Riaz S."/>
            <person name="You D."/>
            <person name="Klepacz-Smolka A."/>
            <person name="Daroch M."/>
        </authorList>
    </citation>
    <scope>NUCLEOTIDE SEQUENCE [LARGE SCALE GENOMIC DNA]</scope>
    <source>
        <strain evidence="6">PCC 6715</strain>
    </source>
</reference>
<dbReference type="Pfam" id="PF00005">
    <property type="entry name" value="ABC_tran"/>
    <property type="match status" value="1"/>
</dbReference>
<dbReference type="GO" id="GO:0005524">
    <property type="term" value="F:ATP binding"/>
    <property type="evidence" value="ECO:0007669"/>
    <property type="project" value="UniProtKB-KW"/>
</dbReference>
<dbReference type="AlphaFoldDB" id="A0A2D2Q3Q5"/>
<feature type="domain" description="ABC transporter" evidence="4">
    <location>
        <begin position="6"/>
        <end position="247"/>
    </location>
</feature>
<dbReference type="Gene3D" id="3.40.50.300">
    <property type="entry name" value="P-loop containing nucleotide triphosphate hydrolases"/>
    <property type="match status" value="1"/>
</dbReference>
<dbReference type="OrthoDB" id="9802264at2"/>
<dbReference type="PROSITE" id="PS50893">
    <property type="entry name" value="ABC_TRANSPORTER_2"/>
    <property type="match status" value="1"/>
</dbReference>
<dbReference type="EMBL" id="CP018092">
    <property type="protein sequence ID" value="ATS19142.1"/>
    <property type="molecule type" value="Genomic_DNA"/>
</dbReference>
<dbReference type="PANTHER" id="PTHR43023:SF3">
    <property type="entry name" value="PROTEIN TRIGALACTOSYLDIACYLGLYCEROL 3, CHLOROPLASTIC"/>
    <property type="match status" value="1"/>
</dbReference>
<evidence type="ECO:0000259" key="4">
    <source>
        <dbReference type="PROSITE" id="PS50893"/>
    </source>
</evidence>
<dbReference type="InterPro" id="IPR017871">
    <property type="entry name" value="ABC_transporter-like_CS"/>
</dbReference>
<name>A0A2D2Q3Q5_PARLV</name>
<evidence type="ECO:0000256" key="2">
    <source>
        <dbReference type="ARBA" id="ARBA00022741"/>
    </source>
</evidence>
<protein>
    <submittedName>
        <fullName evidence="5">ABC transporter ATP-binding protein</fullName>
    </submittedName>
</protein>
<keyword evidence="3 5" id="KW-0067">ATP-binding</keyword>